<dbReference type="EMBL" id="FOBC01000026">
    <property type="protein sequence ID" value="SEM11189.1"/>
    <property type="molecule type" value="Genomic_DNA"/>
</dbReference>
<dbReference type="AlphaFoldDB" id="A0A1H7VQM4"/>
<reference evidence="2" key="1">
    <citation type="submission" date="2016-10" db="EMBL/GenBank/DDBJ databases">
        <authorList>
            <person name="Varghese N."/>
            <person name="Submissions S."/>
        </authorList>
    </citation>
    <scope>NUCLEOTIDE SEQUENCE [LARGE SCALE GENOMIC DNA]</scope>
    <source>
        <strain evidence="2">CGMCC 1.9150</strain>
    </source>
</reference>
<keyword evidence="2" id="KW-1185">Reference proteome</keyword>
<gene>
    <name evidence="1" type="ORF">SAMN04488129_12635</name>
</gene>
<sequence>MSIDFVITYVRYISVQKIIKCDIFSPLSSILLDRLMKYRATIKTHQILIYETREQPLCRLPYYNN</sequence>
<organism evidence="1 2">
    <name type="scientific">Halomonas daqiaonensis</name>
    <dbReference type="NCBI Taxonomy" id="650850"/>
    <lineage>
        <taxon>Bacteria</taxon>
        <taxon>Pseudomonadati</taxon>
        <taxon>Pseudomonadota</taxon>
        <taxon>Gammaproteobacteria</taxon>
        <taxon>Oceanospirillales</taxon>
        <taxon>Halomonadaceae</taxon>
        <taxon>Halomonas</taxon>
    </lineage>
</organism>
<protein>
    <submittedName>
        <fullName evidence="1">Uncharacterized protein</fullName>
    </submittedName>
</protein>
<evidence type="ECO:0000313" key="1">
    <source>
        <dbReference type="EMBL" id="SEM11189.1"/>
    </source>
</evidence>
<evidence type="ECO:0000313" key="2">
    <source>
        <dbReference type="Proteomes" id="UP000198807"/>
    </source>
</evidence>
<proteinExistence type="predicted"/>
<name>A0A1H7VQM4_9GAMM</name>
<accession>A0A1H7VQM4</accession>
<dbReference type="Proteomes" id="UP000198807">
    <property type="component" value="Unassembled WGS sequence"/>
</dbReference>